<gene>
    <name evidence="2" type="ORF">G6O67_000575</name>
</gene>
<dbReference type="AlphaFoldDB" id="A0A8H4PZH8"/>
<evidence type="ECO:0000313" key="3">
    <source>
        <dbReference type="Proteomes" id="UP000557566"/>
    </source>
</evidence>
<organism evidence="2 3">
    <name type="scientific">Ophiocordyceps sinensis</name>
    <dbReference type="NCBI Taxonomy" id="72228"/>
    <lineage>
        <taxon>Eukaryota</taxon>
        <taxon>Fungi</taxon>
        <taxon>Dikarya</taxon>
        <taxon>Ascomycota</taxon>
        <taxon>Pezizomycotina</taxon>
        <taxon>Sordariomycetes</taxon>
        <taxon>Hypocreomycetidae</taxon>
        <taxon>Hypocreales</taxon>
        <taxon>Ophiocordycipitaceae</taxon>
        <taxon>Ophiocordyceps</taxon>
    </lineage>
</organism>
<comment type="caution">
    <text evidence="2">The sequence shown here is derived from an EMBL/GenBank/DDBJ whole genome shotgun (WGS) entry which is preliminary data.</text>
</comment>
<proteinExistence type="predicted"/>
<protein>
    <submittedName>
        <fullName evidence="2">Uncharacterized protein</fullName>
    </submittedName>
</protein>
<keyword evidence="3" id="KW-1185">Reference proteome</keyword>
<sequence>MAAMTAPLASKRGAAPVTAAGRRGLGRLPGLSTDAALLDHVGVGTDPDDPEVSKGSKLDANDDGLDAAPVAEGQELAGEPVCCPSEKVSTAVTVAEFVDKPVCRSG</sequence>
<dbReference type="EMBL" id="JAAVMX010000001">
    <property type="protein sequence ID" value="KAF4513286.1"/>
    <property type="molecule type" value="Genomic_DNA"/>
</dbReference>
<reference evidence="2 3" key="1">
    <citation type="journal article" date="2020" name="Genome Biol. Evol.">
        <title>A new high-quality draft genome assembly of the Chinese cordyceps Ophiocordyceps sinensis.</title>
        <authorList>
            <person name="Shu R."/>
            <person name="Zhang J."/>
            <person name="Meng Q."/>
            <person name="Zhang H."/>
            <person name="Zhou G."/>
            <person name="Li M."/>
            <person name="Wu P."/>
            <person name="Zhao Y."/>
            <person name="Chen C."/>
            <person name="Qin Q."/>
        </authorList>
    </citation>
    <scope>NUCLEOTIDE SEQUENCE [LARGE SCALE GENOMIC DNA]</scope>
    <source>
        <strain evidence="2 3">IOZ07</strain>
    </source>
</reference>
<evidence type="ECO:0000313" key="2">
    <source>
        <dbReference type="EMBL" id="KAF4513286.1"/>
    </source>
</evidence>
<dbReference type="Proteomes" id="UP000557566">
    <property type="component" value="Unassembled WGS sequence"/>
</dbReference>
<feature type="compositionally biased region" description="Basic and acidic residues" evidence="1">
    <location>
        <begin position="51"/>
        <end position="60"/>
    </location>
</feature>
<evidence type="ECO:0000256" key="1">
    <source>
        <dbReference type="SAM" id="MobiDB-lite"/>
    </source>
</evidence>
<accession>A0A8H4PZH8</accession>
<feature type="region of interest" description="Disordered" evidence="1">
    <location>
        <begin position="1"/>
        <end position="66"/>
    </location>
</feature>
<name>A0A8H4PZH8_9HYPO</name>